<gene>
    <name evidence="1" type="ORF">MEDL_63270</name>
</gene>
<dbReference type="InterPro" id="IPR036770">
    <property type="entry name" value="Ankyrin_rpt-contain_sf"/>
</dbReference>
<dbReference type="AlphaFoldDB" id="A0A8S3VA07"/>
<evidence type="ECO:0000313" key="2">
    <source>
        <dbReference type="Proteomes" id="UP000683360"/>
    </source>
</evidence>
<dbReference type="SUPFAM" id="SSF48403">
    <property type="entry name" value="Ankyrin repeat"/>
    <property type="match status" value="1"/>
</dbReference>
<protein>
    <submittedName>
        <fullName evidence="1">Uncharacterized protein</fullName>
    </submittedName>
</protein>
<proteinExistence type="predicted"/>
<dbReference type="Gene3D" id="1.25.40.20">
    <property type="entry name" value="Ankyrin repeat-containing domain"/>
    <property type="match status" value="1"/>
</dbReference>
<dbReference type="OrthoDB" id="6093688at2759"/>
<comment type="caution">
    <text evidence="1">The sequence shown here is derived from an EMBL/GenBank/DDBJ whole genome shotgun (WGS) entry which is preliminary data.</text>
</comment>
<dbReference type="Proteomes" id="UP000683360">
    <property type="component" value="Unassembled WGS sequence"/>
</dbReference>
<sequence length="154" mass="17800">MGSAIIKPFEHNSDHLVFEAIRKNKFSMAKKLIFGGKDVDCINYLGATPLIETCKAPDVPNTRKKREEFVQFLIDKGCKTGKHDIYGWTAVLYAEENGHSSIAQMLNRYESKTSCYKRREDISFVLKPVIEELEVHFEELESTRRQSTIYNTFE</sequence>
<keyword evidence="2" id="KW-1185">Reference proteome</keyword>
<evidence type="ECO:0000313" key="1">
    <source>
        <dbReference type="EMBL" id="CAG2251633.1"/>
    </source>
</evidence>
<dbReference type="InterPro" id="IPR002110">
    <property type="entry name" value="Ankyrin_rpt"/>
</dbReference>
<dbReference type="Pfam" id="PF12796">
    <property type="entry name" value="Ank_2"/>
    <property type="match status" value="1"/>
</dbReference>
<organism evidence="1 2">
    <name type="scientific">Mytilus edulis</name>
    <name type="common">Blue mussel</name>
    <dbReference type="NCBI Taxonomy" id="6550"/>
    <lineage>
        <taxon>Eukaryota</taxon>
        <taxon>Metazoa</taxon>
        <taxon>Spiralia</taxon>
        <taxon>Lophotrochozoa</taxon>
        <taxon>Mollusca</taxon>
        <taxon>Bivalvia</taxon>
        <taxon>Autobranchia</taxon>
        <taxon>Pteriomorphia</taxon>
        <taxon>Mytilida</taxon>
        <taxon>Mytiloidea</taxon>
        <taxon>Mytilidae</taxon>
        <taxon>Mytilinae</taxon>
        <taxon>Mytilus</taxon>
    </lineage>
</organism>
<dbReference type="EMBL" id="CAJPWZ010003095">
    <property type="protein sequence ID" value="CAG2251633.1"/>
    <property type="molecule type" value="Genomic_DNA"/>
</dbReference>
<name>A0A8S3VA07_MYTED</name>
<reference evidence="1" key="1">
    <citation type="submission" date="2021-03" db="EMBL/GenBank/DDBJ databases">
        <authorList>
            <person name="Bekaert M."/>
        </authorList>
    </citation>
    <scope>NUCLEOTIDE SEQUENCE</scope>
</reference>
<accession>A0A8S3VA07</accession>